<dbReference type="AlphaFoldDB" id="A0A1S3T9M0"/>
<keyword evidence="3" id="KW-0812">Transmembrane</keyword>
<keyword evidence="7" id="KW-1185">Reference proteome</keyword>
<keyword evidence="3" id="KW-0472">Membrane</keyword>
<dbReference type="InterPro" id="IPR054722">
    <property type="entry name" value="PolX-like_BBD"/>
</dbReference>
<keyword evidence="1" id="KW-0064">Aspartyl protease</keyword>
<dbReference type="InterPro" id="IPR043502">
    <property type="entry name" value="DNA/RNA_pol_sf"/>
</dbReference>
<evidence type="ECO:0000256" key="3">
    <source>
        <dbReference type="SAM" id="Phobius"/>
    </source>
</evidence>
<dbReference type="SUPFAM" id="SSF56672">
    <property type="entry name" value="DNA/RNA polymerases"/>
    <property type="match status" value="1"/>
</dbReference>
<feature type="domain" description="Retroviral polymerase SH3-like" evidence="6">
    <location>
        <begin position="495"/>
        <end position="554"/>
    </location>
</feature>
<feature type="transmembrane region" description="Helical" evidence="3">
    <location>
        <begin position="31"/>
        <end position="54"/>
    </location>
</feature>
<name>A0A1S3T9M0_VIGRR</name>
<reference evidence="8" key="2">
    <citation type="submission" date="2025-08" db="UniProtKB">
        <authorList>
            <consortium name="RefSeq"/>
        </authorList>
    </citation>
    <scope>IDENTIFICATION</scope>
    <source>
        <tissue evidence="8">Leaf</tissue>
    </source>
</reference>
<feature type="domain" description="Reverse transcriptase Ty1/copia-type" evidence="4">
    <location>
        <begin position="732"/>
        <end position="906"/>
    </location>
</feature>
<evidence type="ECO:0000259" key="6">
    <source>
        <dbReference type="Pfam" id="PF25597"/>
    </source>
</evidence>
<dbReference type="STRING" id="3916.A0A1S3T9M0"/>
<evidence type="ECO:0000256" key="2">
    <source>
        <dbReference type="SAM" id="MobiDB-lite"/>
    </source>
</evidence>
<reference evidence="7" key="1">
    <citation type="journal article" date="2014" name="Nat. Commun.">
        <title>Genome sequence of mungbean and insights into evolution within Vigna species.</title>
        <authorList>
            <person name="Kang Y.J."/>
            <person name="Kim S.K."/>
            <person name="Kim M.Y."/>
            <person name="Lestari P."/>
            <person name="Kim K.H."/>
            <person name="Ha B.K."/>
            <person name="Jun T.H."/>
            <person name="Hwang W.J."/>
            <person name="Lee T."/>
            <person name="Lee J."/>
            <person name="Shim S."/>
            <person name="Yoon M.Y."/>
            <person name="Jang Y.E."/>
            <person name="Han K.S."/>
            <person name="Taeprayoon P."/>
            <person name="Yoon N."/>
            <person name="Somta P."/>
            <person name="Tanya P."/>
            <person name="Kim K.S."/>
            <person name="Gwag J.G."/>
            <person name="Moon J.K."/>
            <person name="Lee Y.H."/>
            <person name="Park B.S."/>
            <person name="Bombarely A."/>
            <person name="Doyle J.J."/>
            <person name="Jackson S.A."/>
            <person name="Schafleitner R."/>
            <person name="Srinives P."/>
            <person name="Varshney R.K."/>
            <person name="Lee S.H."/>
        </authorList>
    </citation>
    <scope>NUCLEOTIDE SEQUENCE [LARGE SCALE GENOMIC DNA]</scope>
    <source>
        <strain evidence="7">cv. VC1973A</strain>
    </source>
</reference>
<feature type="region of interest" description="Disordered" evidence="2">
    <location>
        <begin position="193"/>
        <end position="218"/>
    </location>
</feature>
<proteinExistence type="predicted"/>
<evidence type="ECO:0000259" key="4">
    <source>
        <dbReference type="Pfam" id="PF07727"/>
    </source>
</evidence>
<accession>A0A1S3T9M0</accession>
<dbReference type="Pfam" id="PF07727">
    <property type="entry name" value="RVT_2"/>
    <property type="match status" value="1"/>
</dbReference>
<sequence length="907" mass="104157">MLSGDIELSSVTSKPGYLADWKFDDSRFNTYSASAGFVSFLVVFLDLFLGFFLLPTAIDQSDKSDKFDRSVAVDQYVNPTSPMDQSVNPTSPFICTLGRILVFLSSLSCKLSKISLKYREMVHVICFLKGLNDTYNIVRTQILLMDPLPNINRVFSLIMQKERQERQDLGVANQNQTTETKILASTVDRNNNWRHDQTWKGQGRGVASRGQGRGRGRNLNYGKQCSHCNKMNHTVDACYSKHGYPPWYKKTDSNQDIKEDWSSINACQSNSDPEGIQSAHQANTSAAFNSFTLEQMQKLLKMLKKVDEPTHKVNQMQRDNIDDKRGISSWILDTGATDHVTHDKRNFVTFHKIKPISIRLPNNAIITVEHAGTVQFSKIFVIFNVLYIPDFCFNLISVQSLIKDLNCSMTFSSEISQIRENSTLKMIGYANLCKGLYHLQDFPNPDQSFISKSAFSYDHVDVNLWHYRLPSPVLNNKTPYDLAHNVPPTYLNLKVFASTLENSSNKLDPRARKGIFLGYKGVVKVYIVLDINTKELFISRNFVFYEDMFPYRDKGGSREIADKEADRTTSLDDLLGSHDTINYESHTEMDTNEREMQQIVNDNNNSHSTIDSEENHNNEREMQQIISDNNNSHNTIDSKENHSWRRSNRVRRTPRYLSDYVHQVNQSLSIKNSFKTPYLISDLLSYDSLSEKHLKYTMVVTSNNEPQSCNEAKDSSEWAEAMQREIRALQDNNTWYLTQLPPRKKTIGCRWVYKIKYKADGTIERYKAYLVAKGYTQQEGIDYLDTFSPVAKLTTVRLLIALTAYNNWFLHQLDVDNVFLHGDLNEEVYMEPPPGLNIHKEGQVCRLTKSLYGLKQANRQWFEKLSSFLIFVDYVQSKSDHSLFIKRTSVGFTALLVYVDDIIVAGN</sequence>
<keyword evidence="1" id="KW-0645">Protease</keyword>
<evidence type="ECO:0000313" key="7">
    <source>
        <dbReference type="Proteomes" id="UP000087766"/>
    </source>
</evidence>
<dbReference type="PANTHER" id="PTHR34222:SF99">
    <property type="entry name" value="PROTEIN, PUTATIVE-RELATED"/>
    <property type="match status" value="1"/>
</dbReference>
<dbReference type="InterPro" id="IPR013103">
    <property type="entry name" value="RVT_2"/>
</dbReference>
<evidence type="ECO:0000313" key="8">
    <source>
        <dbReference type="RefSeq" id="XP_014490460.1"/>
    </source>
</evidence>
<feature type="domain" description="Retrovirus-related Pol polyprotein from transposon TNT 1-94-like beta-barrel" evidence="5">
    <location>
        <begin position="330"/>
        <end position="403"/>
    </location>
</feature>
<dbReference type="Pfam" id="PF22936">
    <property type="entry name" value="Pol_BBD"/>
    <property type="match status" value="1"/>
</dbReference>
<dbReference type="PANTHER" id="PTHR34222">
    <property type="entry name" value="GAG_PRE-INTEGRS DOMAIN-CONTAINING PROTEIN"/>
    <property type="match status" value="1"/>
</dbReference>
<dbReference type="GeneID" id="106753175"/>
<organism evidence="7 8">
    <name type="scientific">Vigna radiata var. radiata</name>
    <name type="common">Mung bean</name>
    <name type="synonym">Phaseolus aureus</name>
    <dbReference type="NCBI Taxonomy" id="3916"/>
    <lineage>
        <taxon>Eukaryota</taxon>
        <taxon>Viridiplantae</taxon>
        <taxon>Streptophyta</taxon>
        <taxon>Embryophyta</taxon>
        <taxon>Tracheophyta</taxon>
        <taxon>Spermatophyta</taxon>
        <taxon>Magnoliopsida</taxon>
        <taxon>eudicotyledons</taxon>
        <taxon>Gunneridae</taxon>
        <taxon>Pentapetalae</taxon>
        <taxon>rosids</taxon>
        <taxon>fabids</taxon>
        <taxon>Fabales</taxon>
        <taxon>Fabaceae</taxon>
        <taxon>Papilionoideae</taxon>
        <taxon>50 kb inversion clade</taxon>
        <taxon>NPAAA clade</taxon>
        <taxon>indigoferoid/millettioid clade</taxon>
        <taxon>Phaseoleae</taxon>
        <taxon>Vigna</taxon>
    </lineage>
</organism>
<gene>
    <name evidence="8" type="primary">LOC106753175</name>
</gene>
<evidence type="ECO:0000256" key="1">
    <source>
        <dbReference type="ARBA" id="ARBA00022750"/>
    </source>
</evidence>
<keyword evidence="1" id="KW-0378">Hydrolase</keyword>
<dbReference type="InterPro" id="IPR057670">
    <property type="entry name" value="SH3_retrovirus"/>
</dbReference>
<dbReference type="KEGG" id="vra:106753175"/>
<dbReference type="GO" id="GO:0004190">
    <property type="term" value="F:aspartic-type endopeptidase activity"/>
    <property type="evidence" value="ECO:0007669"/>
    <property type="project" value="UniProtKB-KW"/>
</dbReference>
<dbReference type="OrthoDB" id="1729476at2759"/>
<dbReference type="Proteomes" id="UP000087766">
    <property type="component" value="Chromosome 2"/>
</dbReference>
<feature type="region of interest" description="Disordered" evidence="2">
    <location>
        <begin position="627"/>
        <end position="647"/>
    </location>
</feature>
<dbReference type="RefSeq" id="XP_014490460.1">
    <property type="nucleotide sequence ID" value="XM_014634974.1"/>
</dbReference>
<keyword evidence="3" id="KW-1133">Transmembrane helix</keyword>
<protein>
    <submittedName>
        <fullName evidence="8">Uncharacterized protein LOC106753175</fullName>
    </submittedName>
</protein>
<evidence type="ECO:0000259" key="5">
    <source>
        <dbReference type="Pfam" id="PF22936"/>
    </source>
</evidence>
<dbReference type="Pfam" id="PF25597">
    <property type="entry name" value="SH3_retrovirus"/>
    <property type="match status" value="1"/>
</dbReference>